<feature type="domain" description="DUF397" evidence="2">
    <location>
        <begin position="13"/>
        <end position="65"/>
    </location>
</feature>
<dbReference type="RefSeq" id="WP_189529683.1">
    <property type="nucleotide sequence ID" value="NZ_BMSV01000001.1"/>
</dbReference>
<gene>
    <name evidence="3" type="ORF">GCM10010249_06770</name>
</gene>
<evidence type="ECO:0000313" key="3">
    <source>
        <dbReference type="EMBL" id="GGP91402.1"/>
    </source>
</evidence>
<proteinExistence type="predicted"/>
<reference evidence="3" key="2">
    <citation type="submission" date="2020-09" db="EMBL/GenBank/DDBJ databases">
        <authorList>
            <person name="Sun Q."/>
            <person name="Ohkuma M."/>
        </authorList>
    </citation>
    <scope>NUCLEOTIDE SEQUENCE</scope>
    <source>
        <strain evidence="3">JCM 4335</strain>
    </source>
</reference>
<evidence type="ECO:0000256" key="1">
    <source>
        <dbReference type="SAM" id="MobiDB-lite"/>
    </source>
</evidence>
<reference evidence="3" key="1">
    <citation type="journal article" date="2014" name="Int. J. Syst. Evol. Microbiol.">
        <title>Complete genome sequence of Corynebacterium casei LMG S-19264T (=DSM 44701T), isolated from a smear-ripened cheese.</title>
        <authorList>
            <consortium name="US DOE Joint Genome Institute (JGI-PGF)"/>
            <person name="Walter F."/>
            <person name="Albersmeier A."/>
            <person name="Kalinowski J."/>
            <person name="Ruckert C."/>
        </authorList>
    </citation>
    <scope>NUCLEOTIDE SEQUENCE</scope>
    <source>
        <strain evidence="3">JCM 4335</strain>
    </source>
</reference>
<comment type="caution">
    <text evidence="3">The sequence shown here is derived from an EMBL/GenBank/DDBJ whole genome shotgun (WGS) entry which is preliminary data.</text>
</comment>
<keyword evidence="4" id="KW-1185">Reference proteome</keyword>
<organism evidence="3 4">
    <name type="scientific">Streptomyces roseolilacinus</name>
    <dbReference type="NCBI Taxonomy" id="66904"/>
    <lineage>
        <taxon>Bacteria</taxon>
        <taxon>Bacillati</taxon>
        <taxon>Actinomycetota</taxon>
        <taxon>Actinomycetes</taxon>
        <taxon>Kitasatosporales</taxon>
        <taxon>Streptomycetaceae</taxon>
        <taxon>Streptomyces</taxon>
    </lineage>
</organism>
<evidence type="ECO:0000313" key="4">
    <source>
        <dbReference type="Proteomes" id="UP000654123"/>
    </source>
</evidence>
<feature type="region of interest" description="Disordered" evidence="1">
    <location>
        <begin position="1"/>
        <end position="25"/>
    </location>
</feature>
<dbReference type="InterPro" id="IPR007278">
    <property type="entry name" value="DUF397"/>
</dbReference>
<protein>
    <recommendedName>
        <fullName evidence="2">DUF397 domain-containing protein</fullName>
    </recommendedName>
</protein>
<sequence length="69" mass="7300">MSIDTSAECGSSLEWTKSSYSSSGNDADCVEVAIAPGAVHIRDSKDIDGPRLAVVLRAWVGFVGYASRH</sequence>
<dbReference type="EMBL" id="BMSV01000001">
    <property type="protein sequence ID" value="GGP91402.1"/>
    <property type="molecule type" value="Genomic_DNA"/>
</dbReference>
<dbReference type="AlphaFoldDB" id="A0A918AVT7"/>
<evidence type="ECO:0000259" key="2">
    <source>
        <dbReference type="Pfam" id="PF04149"/>
    </source>
</evidence>
<accession>A0A918AVT7</accession>
<dbReference type="Proteomes" id="UP000654123">
    <property type="component" value="Unassembled WGS sequence"/>
</dbReference>
<name>A0A918AVT7_9ACTN</name>
<dbReference type="Pfam" id="PF04149">
    <property type="entry name" value="DUF397"/>
    <property type="match status" value="1"/>
</dbReference>